<dbReference type="SUPFAM" id="SSF52540">
    <property type="entry name" value="P-loop containing nucleoside triphosphate hydrolases"/>
    <property type="match status" value="1"/>
</dbReference>
<dbReference type="PANTHER" id="PTHR39206">
    <property type="entry name" value="SLL8004 PROTEIN"/>
    <property type="match status" value="1"/>
</dbReference>
<name>A0A2D1U411_9SPHI</name>
<evidence type="ECO:0000256" key="2">
    <source>
        <dbReference type="ARBA" id="ARBA00022840"/>
    </source>
</evidence>
<dbReference type="Proteomes" id="UP000223749">
    <property type="component" value="Chromosome"/>
</dbReference>
<keyword evidence="2" id="KW-0067">ATP-binding</keyword>
<dbReference type="GO" id="GO:0016301">
    <property type="term" value="F:kinase activity"/>
    <property type="evidence" value="ECO:0007669"/>
    <property type="project" value="InterPro"/>
</dbReference>
<dbReference type="Gene3D" id="3.40.50.300">
    <property type="entry name" value="P-loop containing nucleotide triphosphate hydrolases"/>
    <property type="match status" value="1"/>
</dbReference>
<evidence type="ECO:0000259" key="3">
    <source>
        <dbReference type="Pfam" id="PF06414"/>
    </source>
</evidence>
<keyword evidence="5" id="KW-1185">Reference proteome</keyword>
<dbReference type="PANTHER" id="PTHR39206:SF1">
    <property type="entry name" value="SLL8004 PROTEIN"/>
    <property type="match status" value="1"/>
</dbReference>
<evidence type="ECO:0000256" key="1">
    <source>
        <dbReference type="ARBA" id="ARBA00022741"/>
    </source>
</evidence>
<dbReference type="OrthoDB" id="9791543at2"/>
<gene>
    <name evidence="4" type="ORF">CPT03_07210</name>
</gene>
<accession>A0A2D1U411</accession>
<feature type="domain" description="Zeta toxin" evidence="3">
    <location>
        <begin position="4"/>
        <end position="155"/>
    </location>
</feature>
<dbReference type="AlphaFoldDB" id="A0A2D1U411"/>
<dbReference type="KEGG" id="pgs:CPT03_07210"/>
<evidence type="ECO:0000313" key="4">
    <source>
        <dbReference type="EMBL" id="ATP56274.1"/>
    </source>
</evidence>
<dbReference type="InterPro" id="IPR010488">
    <property type="entry name" value="Zeta_toxin_domain"/>
</dbReference>
<dbReference type="InterPro" id="IPR027417">
    <property type="entry name" value="P-loop_NTPase"/>
</dbReference>
<evidence type="ECO:0000313" key="5">
    <source>
        <dbReference type="Proteomes" id="UP000223749"/>
    </source>
</evidence>
<sequence>MDYSKPTLLVISGPNGAGKSTHIQTMLPDSFEGIFSFDRDRTRVAFELELQTKGVLETDIVPRATRMMEEKLFEEMRKAIKNKEHFVLETPLSHPDYWKYIDMFVSAGYQVQLNYLCLDKVGDCIGRVEQRVLEGGHLVRPDTIKGVYNDNLMHINSQYQSFQRIELYDGMLVPTLLCSLDNNIIEYVSPKALKKAWIKKGLPLLHTQLKNFKVK</sequence>
<dbReference type="RefSeq" id="WP_099438216.1">
    <property type="nucleotide sequence ID" value="NZ_CP024091.1"/>
</dbReference>
<keyword evidence="1" id="KW-0547">Nucleotide-binding</keyword>
<proteinExistence type="predicted"/>
<dbReference type="Pfam" id="PF06414">
    <property type="entry name" value="Zeta_toxin"/>
    <property type="match status" value="1"/>
</dbReference>
<organism evidence="4 5">
    <name type="scientific">Pedobacter ginsengisoli</name>
    <dbReference type="NCBI Taxonomy" id="363852"/>
    <lineage>
        <taxon>Bacteria</taxon>
        <taxon>Pseudomonadati</taxon>
        <taxon>Bacteroidota</taxon>
        <taxon>Sphingobacteriia</taxon>
        <taxon>Sphingobacteriales</taxon>
        <taxon>Sphingobacteriaceae</taxon>
        <taxon>Pedobacter</taxon>
    </lineage>
</organism>
<reference evidence="4 5" key="1">
    <citation type="submission" date="2017-10" db="EMBL/GenBank/DDBJ databases">
        <title>Whole genome of Pedobacter ginsengisoli T01R-27 isolated from tomato rhizosphere.</title>
        <authorList>
            <person name="Weon H.-Y."/>
            <person name="Lee S.A."/>
            <person name="Sang M.K."/>
            <person name="Song J."/>
        </authorList>
    </citation>
    <scope>NUCLEOTIDE SEQUENCE [LARGE SCALE GENOMIC DNA]</scope>
    <source>
        <strain evidence="4 5">T01R-27</strain>
    </source>
</reference>
<dbReference type="EMBL" id="CP024091">
    <property type="protein sequence ID" value="ATP56274.1"/>
    <property type="molecule type" value="Genomic_DNA"/>
</dbReference>
<dbReference type="GO" id="GO:0005524">
    <property type="term" value="F:ATP binding"/>
    <property type="evidence" value="ECO:0007669"/>
    <property type="project" value="UniProtKB-KW"/>
</dbReference>
<protein>
    <recommendedName>
        <fullName evidence="3">Zeta toxin domain-containing protein</fullName>
    </recommendedName>
</protein>